<reference evidence="2" key="1">
    <citation type="journal article" date="2019" name="Int. J. Syst. Evol. Microbiol.">
        <title>The Global Catalogue of Microorganisms (GCM) 10K type strain sequencing project: providing services to taxonomists for standard genome sequencing and annotation.</title>
        <authorList>
            <consortium name="The Broad Institute Genomics Platform"/>
            <consortium name="The Broad Institute Genome Sequencing Center for Infectious Disease"/>
            <person name="Wu L."/>
            <person name="Ma J."/>
        </authorList>
    </citation>
    <scope>NUCLEOTIDE SEQUENCE [LARGE SCALE GENOMIC DNA]</scope>
    <source>
        <strain evidence="2">CGMCC 4.7400</strain>
    </source>
</reference>
<keyword evidence="2" id="KW-1185">Reference proteome</keyword>
<accession>A0ABW2W242</accession>
<name>A0ABW2W242_9ACTN</name>
<dbReference type="EMBL" id="JBHTEB010000001">
    <property type="protein sequence ID" value="MFD0312784.1"/>
    <property type="molecule type" value="Genomic_DNA"/>
</dbReference>
<evidence type="ECO:0000313" key="2">
    <source>
        <dbReference type="Proteomes" id="UP001597023"/>
    </source>
</evidence>
<protein>
    <submittedName>
        <fullName evidence="1">Uncharacterized protein</fullName>
    </submittedName>
</protein>
<organism evidence="1 2">
    <name type="scientific">Streptomyces flavalbus</name>
    <dbReference type="NCBI Taxonomy" id="2665155"/>
    <lineage>
        <taxon>Bacteria</taxon>
        <taxon>Bacillati</taxon>
        <taxon>Actinomycetota</taxon>
        <taxon>Actinomycetes</taxon>
        <taxon>Kitasatosporales</taxon>
        <taxon>Streptomycetaceae</taxon>
        <taxon>Streptomyces</taxon>
    </lineage>
</organism>
<dbReference type="RefSeq" id="WP_381604368.1">
    <property type="nucleotide sequence ID" value="NZ_JBHTEB010000001.1"/>
</dbReference>
<comment type="caution">
    <text evidence="1">The sequence shown here is derived from an EMBL/GenBank/DDBJ whole genome shotgun (WGS) entry which is preliminary data.</text>
</comment>
<sequence>MPTSTSGPLGPPSVRPVTRLLLARAITVAARRAAEPGGIRFTERQLYYETCRVLRPTPPVLRRVAYSPAPPLRLSRFTEVLRGLDPDGLLPLPPGPAPTVGGPPREPDLHAYGLPRLLVCQDRAIAHMLLANHVHLEAACPVLSAADDLPLGPDTVAALERAGGTTVHVLHDASPAGVALPGRVREELGPVPGVRVASLGLVPRHVQALRLVSGRAPGPLPPSGPWPPGLRPAEVEWLAAGRFTEVAALPPARLLRAVLRLTRGPRPPRQSVWSDLRGLRTAGFMTWPDA</sequence>
<proteinExistence type="predicted"/>
<gene>
    <name evidence="1" type="ORF">ACFQZ6_00755</name>
</gene>
<dbReference type="Proteomes" id="UP001597023">
    <property type="component" value="Unassembled WGS sequence"/>
</dbReference>
<evidence type="ECO:0000313" key="1">
    <source>
        <dbReference type="EMBL" id="MFD0312784.1"/>
    </source>
</evidence>